<evidence type="ECO:0000313" key="1">
    <source>
        <dbReference type="EMBL" id="MFD1722311.1"/>
    </source>
</evidence>
<reference evidence="2" key="1">
    <citation type="journal article" date="2019" name="Int. J. Syst. Evol. Microbiol.">
        <title>The Global Catalogue of Microorganisms (GCM) 10K type strain sequencing project: providing services to taxonomists for standard genome sequencing and annotation.</title>
        <authorList>
            <consortium name="The Broad Institute Genomics Platform"/>
            <consortium name="The Broad Institute Genome Sequencing Center for Infectious Disease"/>
            <person name="Wu L."/>
            <person name="Ma J."/>
        </authorList>
    </citation>
    <scope>NUCLEOTIDE SEQUENCE [LARGE SCALE GENOMIC DNA]</scope>
    <source>
        <strain evidence="2">CGMCC 1.12471</strain>
    </source>
</reference>
<dbReference type="Pfam" id="PF14552">
    <property type="entry name" value="Tautomerase_2"/>
    <property type="match status" value="1"/>
</dbReference>
<dbReference type="PANTHER" id="PTHR38460:SF1">
    <property type="entry name" value="TAUTOMERASE YOLI-RELATED"/>
    <property type="match status" value="1"/>
</dbReference>
<keyword evidence="2" id="KW-1185">Reference proteome</keyword>
<gene>
    <name evidence="1" type="ORF">ACFSBI_12200</name>
</gene>
<dbReference type="RefSeq" id="WP_377935301.1">
    <property type="nucleotide sequence ID" value="NZ_JBHUEA010000019.1"/>
</dbReference>
<sequence>MPLVRIDLTEGRTDEELRTLADTVQDVMMDVFAAPAGDRYQVITEHRPGRMICEDTGLGIPRTRDLVLIQVLQQGRDQDQKLALYSTLAQRLQERCGLATSDLIVAVSANAPEDWSFGLGRAQFVEGDL</sequence>
<evidence type="ECO:0000313" key="2">
    <source>
        <dbReference type="Proteomes" id="UP001597347"/>
    </source>
</evidence>
<dbReference type="InterPro" id="IPR014347">
    <property type="entry name" value="Tautomerase/MIF_sf"/>
</dbReference>
<dbReference type="PANTHER" id="PTHR38460">
    <property type="entry name" value="TAUTOMERASE YOLI-RELATED"/>
    <property type="match status" value="1"/>
</dbReference>
<dbReference type="EMBL" id="JBHUEA010000019">
    <property type="protein sequence ID" value="MFD1722311.1"/>
    <property type="molecule type" value="Genomic_DNA"/>
</dbReference>
<protein>
    <submittedName>
        <fullName evidence="1">Tautomerase family protein</fullName>
    </submittedName>
</protein>
<dbReference type="InterPro" id="IPR037479">
    <property type="entry name" value="Tauto_MSAD"/>
</dbReference>
<dbReference type="Proteomes" id="UP001597347">
    <property type="component" value="Unassembled WGS sequence"/>
</dbReference>
<organism evidence="1 2">
    <name type="scientific">Amnibacterium endophyticum</name>
    <dbReference type="NCBI Taxonomy" id="2109337"/>
    <lineage>
        <taxon>Bacteria</taxon>
        <taxon>Bacillati</taxon>
        <taxon>Actinomycetota</taxon>
        <taxon>Actinomycetes</taxon>
        <taxon>Micrococcales</taxon>
        <taxon>Microbacteriaceae</taxon>
        <taxon>Amnibacterium</taxon>
    </lineage>
</organism>
<dbReference type="Gene3D" id="3.30.429.10">
    <property type="entry name" value="Macrophage Migration Inhibitory Factor"/>
    <property type="match status" value="1"/>
</dbReference>
<dbReference type="SUPFAM" id="SSF55331">
    <property type="entry name" value="Tautomerase/MIF"/>
    <property type="match status" value="1"/>
</dbReference>
<name>A0ABW4LG23_9MICO</name>
<accession>A0ABW4LG23</accession>
<comment type="caution">
    <text evidence="1">The sequence shown here is derived from an EMBL/GenBank/DDBJ whole genome shotgun (WGS) entry which is preliminary data.</text>
</comment>
<proteinExistence type="predicted"/>